<reference evidence="2" key="2">
    <citation type="submission" date="2022-01" db="EMBL/GenBank/DDBJ databases">
        <authorList>
            <person name="Yamashiro T."/>
            <person name="Shiraishi A."/>
            <person name="Satake H."/>
            <person name="Nakayama K."/>
        </authorList>
    </citation>
    <scope>NUCLEOTIDE SEQUENCE</scope>
</reference>
<evidence type="ECO:0000313" key="2">
    <source>
        <dbReference type="EMBL" id="GJT95640.1"/>
    </source>
</evidence>
<feature type="region of interest" description="Disordered" evidence="1">
    <location>
        <begin position="248"/>
        <end position="273"/>
    </location>
</feature>
<reference evidence="2" key="1">
    <citation type="journal article" date="2022" name="Int. J. Mol. Sci.">
        <title>Draft Genome of Tanacetum Coccineum: Genomic Comparison of Closely Related Tanacetum-Family Plants.</title>
        <authorList>
            <person name="Yamashiro T."/>
            <person name="Shiraishi A."/>
            <person name="Nakayama K."/>
            <person name="Satake H."/>
        </authorList>
    </citation>
    <scope>NUCLEOTIDE SEQUENCE</scope>
</reference>
<name>A0ABQ5I7L6_9ASTR</name>
<feature type="compositionally biased region" description="Low complexity" evidence="1">
    <location>
        <begin position="287"/>
        <end position="296"/>
    </location>
</feature>
<evidence type="ECO:0000256" key="1">
    <source>
        <dbReference type="SAM" id="MobiDB-lite"/>
    </source>
</evidence>
<comment type="caution">
    <text evidence="2">The sequence shown here is derived from an EMBL/GenBank/DDBJ whole genome shotgun (WGS) entry which is preliminary data.</text>
</comment>
<protein>
    <submittedName>
        <fullName evidence="2">Uncharacterized protein</fullName>
    </submittedName>
</protein>
<dbReference type="Proteomes" id="UP001151760">
    <property type="component" value="Unassembled WGS sequence"/>
</dbReference>
<dbReference type="EMBL" id="BQNB010020408">
    <property type="protein sequence ID" value="GJT95640.1"/>
    <property type="molecule type" value="Genomic_DNA"/>
</dbReference>
<feature type="region of interest" description="Disordered" evidence="1">
    <location>
        <begin position="287"/>
        <end position="308"/>
    </location>
</feature>
<keyword evidence="3" id="KW-1185">Reference proteome</keyword>
<gene>
    <name evidence="2" type="ORF">Tco_1091158</name>
</gene>
<proteinExistence type="predicted"/>
<accession>A0ABQ5I7L6</accession>
<evidence type="ECO:0000313" key="3">
    <source>
        <dbReference type="Proteomes" id="UP001151760"/>
    </source>
</evidence>
<organism evidence="2 3">
    <name type="scientific">Tanacetum coccineum</name>
    <dbReference type="NCBI Taxonomy" id="301880"/>
    <lineage>
        <taxon>Eukaryota</taxon>
        <taxon>Viridiplantae</taxon>
        <taxon>Streptophyta</taxon>
        <taxon>Embryophyta</taxon>
        <taxon>Tracheophyta</taxon>
        <taxon>Spermatophyta</taxon>
        <taxon>Magnoliopsida</taxon>
        <taxon>eudicotyledons</taxon>
        <taxon>Gunneridae</taxon>
        <taxon>Pentapetalae</taxon>
        <taxon>asterids</taxon>
        <taxon>campanulids</taxon>
        <taxon>Asterales</taxon>
        <taxon>Asteraceae</taxon>
        <taxon>Asteroideae</taxon>
        <taxon>Anthemideae</taxon>
        <taxon>Anthemidinae</taxon>
        <taxon>Tanacetum</taxon>
    </lineage>
</organism>
<sequence length="308" mass="34426">MDTLSLVLEYLKDLEEYMDDGDSKVAKEAKLFDALEHKSVVIEVDNQKIAIFTKAPLRAFGEPFMRYSIPCKVDGQRAWDAELDLANSANYVTEEVLGNIVIDLTEEVGSSSEEVVKMGKVNRNKGYNINKLTPPPSLKVEEIPPTSAILPQPIYHPLTQKQKEKIEEVEHRLFKVYFGKLEVDDKQFNYKDYWTRVGKPTLTNHKEVLVKEPLIRIVHKVIIGSLVHRMLADELDEENTCLKKETEIPTQAAEGSSGPMQEHGGGSYGLGDDDYFTSAMPDFGGSSSGYAVGGSSREAGFNDDDMDE</sequence>